<feature type="transmembrane region" description="Helical" evidence="1">
    <location>
        <begin position="52"/>
        <end position="71"/>
    </location>
</feature>
<evidence type="ECO:0000313" key="2">
    <source>
        <dbReference type="EMBL" id="ARO87984.1"/>
    </source>
</evidence>
<evidence type="ECO:0000313" key="3">
    <source>
        <dbReference type="Proteomes" id="UP000012179"/>
    </source>
</evidence>
<evidence type="ECO:0000256" key="1">
    <source>
        <dbReference type="SAM" id="Phobius"/>
    </source>
</evidence>
<protein>
    <submittedName>
        <fullName evidence="2">Uncharacterized protein</fullName>
    </submittedName>
</protein>
<gene>
    <name evidence="2" type="ORF">EBAPG3_009505</name>
</gene>
<sequence>MFGITALCLFYVLGTMALVLMITAPENKYEWMIEADPSISRSGLPEDLDADMRTFLLCMPAVIFSLMNFILSKWVFKNRKARNLSMLIGVFTLLSVAVKVL</sequence>
<reference evidence="2 3" key="1">
    <citation type="journal article" date="2015" name="Int. J. Syst. Evol. Microbiol.">
        <title>Nitrosospira lacus sp. nov., a psychrotolerant, ammonia-oxidizing bacterium from sandy lake sediment.</title>
        <authorList>
            <person name="Urakawa H."/>
            <person name="Garcia J.C."/>
            <person name="Nielsen J.L."/>
            <person name="Le V.Q."/>
            <person name="Kozlowski J.A."/>
            <person name="Stein L.Y."/>
            <person name="Lim C.K."/>
            <person name="Pommerening-Roser A."/>
            <person name="Martens-Habbena W."/>
            <person name="Stahl D.A."/>
            <person name="Klotz M.G."/>
        </authorList>
    </citation>
    <scope>NUCLEOTIDE SEQUENCE [LARGE SCALE GENOMIC DNA]</scope>
    <source>
        <strain evidence="2 3">APG3</strain>
    </source>
</reference>
<keyword evidence="3" id="KW-1185">Reference proteome</keyword>
<proteinExistence type="predicted"/>
<dbReference type="KEGG" id="nlc:EBAPG3_009505"/>
<dbReference type="Proteomes" id="UP000012179">
    <property type="component" value="Chromosome"/>
</dbReference>
<accession>A0A1W6SQ89</accession>
<name>A0A1W6SQ89_9PROT</name>
<dbReference type="EMBL" id="CP021106">
    <property type="protein sequence ID" value="ARO87984.1"/>
    <property type="molecule type" value="Genomic_DNA"/>
</dbReference>
<keyword evidence="1" id="KW-0812">Transmembrane</keyword>
<dbReference type="AlphaFoldDB" id="A0A1W6SQ89"/>
<keyword evidence="1" id="KW-0472">Membrane</keyword>
<dbReference type="RefSeq" id="WP_085922010.1">
    <property type="nucleotide sequence ID" value="NZ_CP021106.3"/>
</dbReference>
<organism evidence="2 3">
    <name type="scientific">Nitrosospira lacus</name>
    <dbReference type="NCBI Taxonomy" id="1288494"/>
    <lineage>
        <taxon>Bacteria</taxon>
        <taxon>Pseudomonadati</taxon>
        <taxon>Pseudomonadota</taxon>
        <taxon>Betaproteobacteria</taxon>
        <taxon>Nitrosomonadales</taxon>
        <taxon>Nitrosomonadaceae</taxon>
        <taxon>Nitrosospira</taxon>
    </lineage>
</organism>
<keyword evidence="1" id="KW-1133">Transmembrane helix</keyword>